<feature type="region of interest" description="Disordered" evidence="1">
    <location>
        <begin position="278"/>
        <end position="300"/>
    </location>
</feature>
<organism evidence="3 4">
    <name type="scientific">Exophiala bonariae</name>
    <dbReference type="NCBI Taxonomy" id="1690606"/>
    <lineage>
        <taxon>Eukaryota</taxon>
        <taxon>Fungi</taxon>
        <taxon>Dikarya</taxon>
        <taxon>Ascomycota</taxon>
        <taxon>Pezizomycotina</taxon>
        <taxon>Eurotiomycetes</taxon>
        <taxon>Chaetothyriomycetidae</taxon>
        <taxon>Chaetothyriales</taxon>
        <taxon>Herpotrichiellaceae</taxon>
        <taxon>Exophiala</taxon>
    </lineage>
</organism>
<feature type="compositionally biased region" description="Basic and acidic residues" evidence="1">
    <location>
        <begin position="290"/>
        <end position="300"/>
    </location>
</feature>
<evidence type="ECO:0000256" key="2">
    <source>
        <dbReference type="SAM" id="Phobius"/>
    </source>
</evidence>
<dbReference type="Proteomes" id="UP001358417">
    <property type="component" value="Unassembled WGS sequence"/>
</dbReference>
<dbReference type="GeneID" id="89978395"/>
<reference evidence="3 4" key="1">
    <citation type="submission" date="2023-08" db="EMBL/GenBank/DDBJ databases">
        <title>Black Yeasts Isolated from many extreme environments.</title>
        <authorList>
            <person name="Coleine C."/>
            <person name="Stajich J.E."/>
            <person name="Selbmann L."/>
        </authorList>
    </citation>
    <scope>NUCLEOTIDE SEQUENCE [LARGE SCALE GENOMIC DNA]</scope>
    <source>
        <strain evidence="3 4">CCFEE 5792</strain>
    </source>
</reference>
<evidence type="ECO:0000256" key="1">
    <source>
        <dbReference type="SAM" id="MobiDB-lite"/>
    </source>
</evidence>
<sequence length="300" mass="34007">MAFKSVLPPSDKKPKSQSRSPSGKSRFLYALRENFSVSTWLLIGALLQSILVFIIPRLYAFLPVFLILAARFGDSLAITFGFKRNYYMDDAILHRVSPQIPDEDGNFHEDSSNEKVVVFMLGAKSNHPLGIFAPNLKETGDFLNNMTKALEQNSVENGFYGGSTWSSQDKNGANEFLFLSYWRSTEDVHNFAYQPVHRAAWDWWNASVGDGKLDHIGINHEIFEVDRHHWEGVYINFQPTLLGATTYLKKGDKMVGGNVPDQWISPLIDARRGKLRTSAGRLGRDPQQNAEKHNFDGYME</sequence>
<protein>
    <recommendedName>
        <fullName evidence="5">ABM domain-containing protein</fullName>
    </recommendedName>
</protein>
<dbReference type="Pfam" id="PF13826">
    <property type="entry name" value="Monooxy_af470-like"/>
    <property type="match status" value="1"/>
</dbReference>
<proteinExistence type="predicted"/>
<feature type="region of interest" description="Disordered" evidence="1">
    <location>
        <begin position="1"/>
        <end position="23"/>
    </location>
</feature>
<keyword evidence="2" id="KW-1133">Transmembrane helix</keyword>
<dbReference type="InterPro" id="IPR011008">
    <property type="entry name" value="Dimeric_a/b-barrel"/>
</dbReference>
<keyword evidence="2" id="KW-0812">Transmembrane</keyword>
<dbReference type="RefSeq" id="XP_064700728.1">
    <property type="nucleotide sequence ID" value="XM_064853774.1"/>
</dbReference>
<dbReference type="SUPFAM" id="SSF54909">
    <property type="entry name" value="Dimeric alpha+beta barrel"/>
    <property type="match status" value="1"/>
</dbReference>
<evidence type="ECO:0000313" key="4">
    <source>
        <dbReference type="Proteomes" id="UP001358417"/>
    </source>
</evidence>
<feature type="transmembrane region" description="Helical" evidence="2">
    <location>
        <begin position="35"/>
        <end position="55"/>
    </location>
</feature>
<accession>A0AAV9MUL0</accession>
<evidence type="ECO:0000313" key="3">
    <source>
        <dbReference type="EMBL" id="KAK5045089.1"/>
    </source>
</evidence>
<keyword evidence="2" id="KW-0472">Membrane</keyword>
<dbReference type="EMBL" id="JAVRRD010000040">
    <property type="protein sequence ID" value="KAK5045089.1"/>
    <property type="molecule type" value="Genomic_DNA"/>
</dbReference>
<keyword evidence="4" id="KW-1185">Reference proteome</keyword>
<dbReference type="AlphaFoldDB" id="A0AAV9MUL0"/>
<feature type="transmembrane region" description="Helical" evidence="2">
    <location>
        <begin position="61"/>
        <end position="82"/>
    </location>
</feature>
<evidence type="ECO:0008006" key="5">
    <source>
        <dbReference type="Google" id="ProtNLM"/>
    </source>
</evidence>
<gene>
    <name evidence="3" type="ORF">LTR84_010237</name>
</gene>
<comment type="caution">
    <text evidence="3">The sequence shown here is derived from an EMBL/GenBank/DDBJ whole genome shotgun (WGS) entry which is preliminary data.</text>
</comment>
<name>A0AAV9MUL0_9EURO</name>
<dbReference type="InterPro" id="IPR025444">
    <property type="entry name" value="Monooxy_af470"/>
</dbReference>